<reference evidence="2" key="1">
    <citation type="submission" date="2011-05" db="EMBL/GenBank/DDBJ databases">
        <authorList>
            <person name="Richards S.R."/>
            <person name="Qu J."/>
            <person name="Jiang H."/>
            <person name="Jhangiani S.N."/>
            <person name="Agravi P."/>
            <person name="Goodspeed R."/>
            <person name="Gross S."/>
            <person name="Mandapat C."/>
            <person name="Jackson L."/>
            <person name="Mathew T."/>
            <person name="Pu L."/>
            <person name="Thornton R."/>
            <person name="Saada N."/>
            <person name="Wilczek-Boney K.B."/>
            <person name="Lee S."/>
            <person name="Kovar C."/>
            <person name="Wu Y."/>
            <person name="Scherer S.E."/>
            <person name="Worley K.C."/>
            <person name="Muzny D.M."/>
            <person name="Gibbs R."/>
        </authorList>
    </citation>
    <scope>NUCLEOTIDE SEQUENCE</scope>
    <source>
        <strain evidence="2">Brora</strain>
    </source>
</reference>
<proteinExistence type="predicted"/>
<dbReference type="EnsemblMetazoa" id="SMAR011586-RA">
    <property type="protein sequence ID" value="SMAR011586-PA"/>
    <property type="gene ID" value="SMAR011586"/>
</dbReference>
<organism evidence="1 2">
    <name type="scientific">Strigamia maritima</name>
    <name type="common">European centipede</name>
    <name type="synonym">Geophilus maritimus</name>
    <dbReference type="NCBI Taxonomy" id="126957"/>
    <lineage>
        <taxon>Eukaryota</taxon>
        <taxon>Metazoa</taxon>
        <taxon>Ecdysozoa</taxon>
        <taxon>Arthropoda</taxon>
        <taxon>Myriapoda</taxon>
        <taxon>Chilopoda</taxon>
        <taxon>Pleurostigmophora</taxon>
        <taxon>Geophilomorpha</taxon>
        <taxon>Linotaeniidae</taxon>
        <taxon>Strigamia</taxon>
    </lineage>
</organism>
<protein>
    <submittedName>
        <fullName evidence="1">Uncharacterized protein</fullName>
    </submittedName>
</protein>
<evidence type="ECO:0000313" key="1">
    <source>
        <dbReference type="EnsemblMetazoa" id="SMAR011586-PA"/>
    </source>
</evidence>
<name>T1JCR7_STRMM</name>
<dbReference type="PANTHER" id="PTHR48465:SF1">
    <property type="entry name" value="PROTEIN SSUH2 HOMOLOG"/>
    <property type="match status" value="1"/>
</dbReference>
<dbReference type="EMBL" id="JH432074">
    <property type="status" value="NOT_ANNOTATED_CDS"/>
    <property type="molecule type" value="Genomic_DNA"/>
</dbReference>
<dbReference type="PhylomeDB" id="T1JCR7"/>
<sequence length="182" mass="20671">MEYQNSEMEYQNSEMEYQNSEMEYQNSEFEDIYLIGSVLGSKSTTDECYINSSLRVSGFRLRLDDDACEGPADYTSSAPPIELMDKVNGYEDVSFYGAPLPPPTYDQACHGQPPPRDCFTSGPELNENQAREAILNFVSEHCCYGKLVAETMIFQSIENSSAFHVSIHLFELFKLQGRHKLL</sequence>
<reference evidence="1" key="2">
    <citation type="submission" date="2015-02" db="UniProtKB">
        <authorList>
            <consortium name="EnsemblMetazoa"/>
        </authorList>
    </citation>
    <scope>IDENTIFICATION</scope>
</reference>
<dbReference type="HOGENOM" id="CLU_1483830_0_0_1"/>
<keyword evidence="2" id="KW-1185">Reference proteome</keyword>
<evidence type="ECO:0000313" key="2">
    <source>
        <dbReference type="Proteomes" id="UP000014500"/>
    </source>
</evidence>
<dbReference type="InterPro" id="IPR052789">
    <property type="entry name" value="SSUH2_homolog"/>
</dbReference>
<dbReference type="Proteomes" id="UP000014500">
    <property type="component" value="Unassembled WGS sequence"/>
</dbReference>
<accession>T1JCR7</accession>
<dbReference type="PANTHER" id="PTHR48465">
    <property type="entry name" value="PROTEIN SSUH2 HOMOLOG"/>
    <property type="match status" value="1"/>
</dbReference>
<dbReference type="AlphaFoldDB" id="T1JCR7"/>